<reference evidence="2" key="1">
    <citation type="submission" date="2014-09" db="EMBL/GenBank/DDBJ databases">
        <authorList>
            <person name="Magalhaes I.L.F."/>
            <person name="Oliveira U."/>
            <person name="Santos F.R."/>
            <person name="Vidigal T.H.D.A."/>
            <person name="Brescovit A.D."/>
            <person name="Santos A.J."/>
        </authorList>
    </citation>
    <scope>NUCLEOTIDE SEQUENCE</scope>
    <source>
        <tissue evidence="2">Shoot tissue taken approximately 20 cm above the soil surface</tissue>
    </source>
</reference>
<evidence type="ECO:0000313" key="2">
    <source>
        <dbReference type="EMBL" id="JAE39761.1"/>
    </source>
</evidence>
<keyword evidence="1" id="KW-0812">Transmembrane</keyword>
<keyword evidence="1" id="KW-1133">Transmembrane helix</keyword>
<sequence>MESSIMYMRTHTQTYLLCAIQIIAMRFFCSHYFTHIYFLLFRKLPSVFLLTLFYWLDQEFDLCLLCWLDLEFDLCTMKCQGHAQYVSSPSMG</sequence>
<evidence type="ECO:0000256" key="1">
    <source>
        <dbReference type="SAM" id="Phobius"/>
    </source>
</evidence>
<keyword evidence="1" id="KW-0472">Membrane</keyword>
<reference evidence="2" key="2">
    <citation type="journal article" date="2015" name="Data Brief">
        <title>Shoot transcriptome of the giant reed, Arundo donax.</title>
        <authorList>
            <person name="Barrero R.A."/>
            <person name="Guerrero F.D."/>
            <person name="Moolhuijzen P."/>
            <person name="Goolsby J.A."/>
            <person name="Tidwell J."/>
            <person name="Bellgard S.E."/>
            <person name="Bellgard M.I."/>
        </authorList>
    </citation>
    <scope>NUCLEOTIDE SEQUENCE</scope>
    <source>
        <tissue evidence="2">Shoot tissue taken approximately 20 cm above the soil surface</tissue>
    </source>
</reference>
<proteinExistence type="predicted"/>
<accession>A0A0A9HXZ4</accession>
<name>A0A0A9HXZ4_ARUDO</name>
<dbReference type="EMBL" id="GBRH01158135">
    <property type="protein sequence ID" value="JAE39761.1"/>
    <property type="molecule type" value="Transcribed_RNA"/>
</dbReference>
<dbReference type="AlphaFoldDB" id="A0A0A9HXZ4"/>
<protein>
    <submittedName>
        <fullName evidence="2">Uncharacterized protein</fullName>
    </submittedName>
</protein>
<organism evidence="2">
    <name type="scientific">Arundo donax</name>
    <name type="common">Giant reed</name>
    <name type="synonym">Donax arundinaceus</name>
    <dbReference type="NCBI Taxonomy" id="35708"/>
    <lineage>
        <taxon>Eukaryota</taxon>
        <taxon>Viridiplantae</taxon>
        <taxon>Streptophyta</taxon>
        <taxon>Embryophyta</taxon>
        <taxon>Tracheophyta</taxon>
        <taxon>Spermatophyta</taxon>
        <taxon>Magnoliopsida</taxon>
        <taxon>Liliopsida</taxon>
        <taxon>Poales</taxon>
        <taxon>Poaceae</taxon>
        <taxon>PACMAD clade</taxon>
        <taxon>Arundinoideae</taxon>
        <taxon>Arundineae</taxon>
        <taxon>Arundo</taxon>
    </lineage>
</organism>
<feature type="transmembrane region" description="Helical" evidence="1">
    <location>
        <begin position="36"/>
        <end position="56"/>
    </location>
</feature>